<dbReference type="InterPro" id="IPR036116">
    <property type="entry name" value="FN3_sf"/>
</dbReference>
<evidence type="ECO:0000313" key="6">
    <source>
        <dbReference type="Proteomes" id="UP000649753"/>
    </source>
</evidence>
<evidence type="ECO:0000256" key="2">
    <source>
        <dbReference type="ARBA" id="ARBA00023326"/>
    </source>
</evidence>
<accession>A0A927R471</accession>
<evidence type="ECO:0000259" key="4">
    <source>
        <dbReference type="PROSITE" id="PS50853"/>
    </source>
</evidence>
<dbReference type="GO" id="GO:0000272">
    <property type="term" value="P:polysaccharide catabolic process"/>
    <property type="evidence" value="ECO:0007669"/>
    <property type="project" value="UniProtKB-KW"/>
</dbReference>
<gene>
    <name evidence="5" type="ORF">H4W31_000379</name>
</gene>
<keyword evidence="1" id="KW-0378">Hydrolase</keyword>
<dbReference type="CDD" id="cd00063">
    <property type="entry name" value="FN3"/>
    <property type="match status" value="2"/>
</dbReference>
<dbReference type="InterPro" id="IPR047589">
    <property type="entry name" value="DUF11_rpt"/>
</dbReference>
<dbReference type="SMART" id="SM00060">
    <property type="entry name" value="FN3"/>
    <property type="match status" value="2"/>
</dbReference>
<dbReference type="SUPFAM" id="SSF49265">
    <property type="entry name" value="Fibronectin type III"/>
    <property type="match status" value="1"/>
</dbReference>
<dbReference type="Pfam" id="PF25549">
    <property type="entry name" value="DUF7927"/>
    <property type="match status" value="18"/>
</dbReference>
<dbReference type="Gene3D" id="2.60.40.290">
    <property type="match status" value="1"/>
</dbReference>
<dbReference type="Pfam" id="PF00041">
    <property type="entry name" value="fn3"/>
    <property type="match status" value="2"/>
</dbReference>
<keyword evidence="3" id="KW-0732">Signal</keyword>
<name>A0A927R471_9ACTN</name>
<dbReference type="InterPro" id="IPR003961">
    <property type="entry name" value="FN3_dom"/>
</dbReference>
<dbReference type="PROSITE" id="PS50853">
    <property type="entry name" value="FN3"/>
    <property type="match status" value="2"/>
</dbReference>
<evidence type="ECO:0000256" key="1">
    <source>
        <dbReference type="ARBA" id="ARBA00023295"/>
    </source>
</evidence>
<evidence type="ECO:0000256" key="3">
    <source>
        <dbReference type="SAM" id="SignalP"/>
    </source>
</evidence>
<dbReference type="GO" id="GO:0030247">
    <property type="term" value="F:polysaccharide binding"/>
    <property type="evidence" value="ECO:0007669"/>
    <property type="project" value="InterPro"/>
</dbReference>
<dbReference type="InterPro" id="IPR013783">
    <property type="entry name" value="Ig-like_fold"/>
</dbReference>
<reference evidence="5" key="1">
    <citation type="submission" date="2020-10" db="EMBL/GenBank/DDBJ databases">
        <title>Sequencing the genomes of 1000 actinobacteria strains.</title>
        <authorList>
            <person name="Klenk H.-P."/>
        </authorList>
    </citation>
    <scope>NUCLEOTIDE SEQUENCE</scope>
    <source>
        <strain evidence="5">DSM 46832</strain>
    </source>
</reference>
<proteinExistence type="predicted"/>
<feature type="domain" description="Fibronectin type-III" evidence="4">
    <location>
        <begin position="567"/>
        <end position="660"/>
    </location>
</feature>
<dbReference type="InterPro" id="IPR013320">
    <property type="entry name" value="ConA-like_dom_sf"/>
</dbReference>
<evidence type="ECO:0000313" key="5">
    <source>
        <dbReference type="EMBL" id="MBE1484741.1"/>
    </source>
</evidence>
<dbReference type="InterPro" id="IPR015919">
    <property type="entry name" value="Cadherin-like_sf"/>
</dbReference>
<feature type="signal peptide" evidence="3">
    <location>
        <begin position="1"/>
        <end position="16"/>
    </location>
</feature>
<protein>
    <submittedName>
        <fullName evidence="5">Repeat protein (TIGR01451 family)</fullName>
    </submittedName>
</protein>
<keyword evidence="2" id="KW-0624">Polysaccharide degradation</keyword>
<dbReference type="InterPro" id="IPR051172">
    <property type="entry name" value="Chlamydia_OmcB"/>
</dbReference>
<dbReference type="GO" id="GO:0016020">
    <property type="term" value="C:membrane"/>
    <property type="evidence" value="ECO:0007669"/>
    <property type="project" value="InterPro"/>
</dbReference>
<dbReference type="PANTHER" id="PTHR34819:SF3">
    <property type="entry name" value="CELL SURFACE PROTEIN"/>
    <property type="match status" value="1"/>
</dbReference>
<keyword evidence="6" id="KW-1185">Reference proteome</keyword>
<dbReference type="PANTHER" id="PTHR34819">
    <property type="entry name" value="LARGE CYSTEINE-RICH PERIPLASMIC PROTEIN OMCB"/>
    <property type="match status" value="1"/>
</dbReference>
<dbReference type="Proteomes" id="UP000649753">
    <property type="component" value="Unassembled WGS sequence"/>
</dbReference>
<comment type="caution">
    <text evidence="5">The sequence shown here is derived from an EMBL/GenBank/DDBJ whole genome shotgun (WGS) entry which is preliminary data.</text>
</comment>
<sequence>MLTTLVAVLHPVVASAVGTTLFDQPFHNNTPDGLGSVTLPPLPTAGTNAACLTAAGNAATGPLRSCAGATDPQGTGKLRLTDTAAGKTGGVFGAASVPTSMGLDVTFNLYQWGSATFGADGMAFALAAVDPANPTAPAPLGQSGGDLGYSGTRSLNGLANGYLGIGFDVYGNYSTSTYQGSGCVDPPFISSGARIPGQVVVRGPGRGTVGYCGLNSTATNASSPVVPLRAATRAASVVPVEVVINPTTSSFTTASGLVVAAGRYLVRFTPVGQAARSLEGPLPAVAPGLYPSATWLNSNGVPRQLAFGWVGSTGSVVDNHEVDNVRVVTFNPVPDLNVTQTSYTGPTPQPGDPVTYSVVAGVDAGADETAPVSVTETLPTGVVPVGAFGSGWTCAAPVGQRITCTNSNAPFSNGSTLTPITVVGIVTGTGVTPALIQTGSTATASSIDANPGISTTTVIGTVPATPSGITVTPASSTIAGGIPVTVGGTNLAGATAIEIGTTAEQRAGTPVTLLPCQSGPAAGCFTVNGDGTLAISSMPARGSAATVTVTVVTRGVAAAANYVYTDRPATPVAPTATAGLSSATVSWTAPSSNGSPITGYIITPTRNGVAQTPISYDASTTTRTLTGLTVGASYTFTVAAVNAIGTGSASPASNAVVPFVLPGTPTITAASAGDSSATLTWTAPSNGGSPILSYVVTPYVGGVAQTPQTFTGTGTTRTVTGLTPGITYTFTVAATNAGGTGSPSAQSTPVIPNVSPTLSNPAPPLGEVGAAYSVPLTVNGGTAPFVWSISAGTLPAGVTLNAGTGLLSGTPTTAGTFAFTVQVLDASGESATQALTVVIAPAPTLTFPAPPQGQVGIGYSIPLTVTGGTAPFTWSITAGSLPPGLTLNTGTGQLSGTPTLAGNYSFTVRVVDSFAQSATRTVALGITASPTLSFPPPPPGQVGVPYSVPLTVTGGTAPFVWSVSVGSLPPGLTLDAGTGLLSGTPTTAGTYPFTVRVVDAAGQEATEAVNLVIAAGPLIVTKSADLSSVAAGQTVHYSITVNNTSSVAFTGVALTDPLAAVLDDAAYNGDATTTSGAVSFAGSTLSWTGDLAAGAVATITYSVTVNGTVTGNQLLTNTVTSATLGTNCASGSLDIRCTTTVPIAALAFVKTADAATATPGDVVRYTVTVTNTGQAAYTGAGFTDALTSVLDDATYNVDATATAGTLSFTSPNLVWSGNLAVGASVTVSYSVTVRSPDPGNRTMTNTVVSTTLGNNCPSGGTDVRCTAVVTVLVPGLVLTNVASTSTATPGSTVGYTVTVTNTGQTAYTGISVTTALLEVLDGAVWNGDATTSSGVLSFTSSTLTWTGNVAVGGTVTITFSVTLNDPAGDDRVLTSVVSSTAVGNNCAGGSTDPRCTATVTIVIPGLTLVKTANTPSTTPGNVVAYQIVVTNTGQSAYVGATFTDSLAGVLDDAVYDANASATSGVVSYSSPTLSWTGNLAVGATATITYSVTVAVPDSGDRSLTNTVVSPTVGANCATGSTDLRCTAVVGVLLPGLTISNTPSASTTTPGGTVSYTITIANTGESAYPAATVTESLTDVLDDATYNGDATADSGTVGVASSVLTWTGALAAGATATVRFSVTVLNPNPGSQLLTSTVTSTAANNNCPTGGTDPACTATVTVLTPGLAIEKTADTATTTPGGTVTYTITVTNSGQTAYVGANFTDSLANALNDATYNNDAVASAGSVSYAAPVLSWVGNLAVGATVSVTYSMTILNPDPGDKLLSNTVVSTTPGNNCPAGGTDPRCSATVQVLVPGLVIAVTSGVASTAPGAVVGYTVTITNSGQTAYPSLSVTDALAGVLDDATYNNDVSASAGSASFTSPNLSWTGPLALGATVTITYSVTVDDPVGGDLILTNQVVSAAAGSNCPAGGSDTRCVVAVPVARLEIVTTADAATVTPGGVLRFDTTYTNTGQVPYTGISVAFDGSEMIDEVIGNGDQTASSGILTIGSTGSLWTGDIPVGGTVNLSGSVTVVDPYTGDGLLTGSSVSTVPGNNCPSGSADPQCSISVAVLIPGLGITTVADTSAAAPGQIVGYTVTMTNSGTSPYSAISVTNELAGVLDDATYNADAVASAGSVGFAGTTLTWTGSLAVGAVATIDYTVTVRDPDPGDKTMISTVSSTAVGSSCSAAGQAVGCTSTVAVLTPGLTIVSTADSTAVTPGSTLTYTVTITNSGQLDYTAISVADDLSEVIDDATFNDDTVVTGGGTASYTAPVLTWSGDLAVGATVTLVFTVTIDNPVEGDSSLVSTITSGAALNNCPVGGTDPRCVVTVAVVGETTLSYTKTADVASTVAGSVVTYTIVVENSGGIPYLGAELNDDLADVLSDASYNNDASSNGGGTFSYDEPLLEWTGDLPANGSVVLTYSVTVDALAGNAVLVNTVESGSLDSNCSDESTDLRCTATVTVSALTIANTADRANVTPGGVVRFTTTMVNGGSTPFFGVSVAFGGSDMIDDADPIHDEVSSGTIAITPAGLVWTGDIPVGATITVASDFRVKNPDPGNKVLSSTASSTIPGNNCPTGGTDPRCTASVDVLLPAMSIVKTADRPTTVPGGTVNYTITISNTGTAPYLGAVVADDMAGALDDATYVDGTATATTGSLSFGASTLTWTGDLGVGASAVITYPMTVLTPDPGDKLLANRVSSAEVGNSCPPASPNPGCGLTVAVLTPALSIGITAGAVSTTAGGTVTYTVNMVNTGQTAQSGVAVTNALAGLLDDATYNGDATPSVGVVVLTGTDLVWTGSLAPGSSATITYSVTVNTPDAGNHLLTSTVSSTAAGNTCAAGNTNPACTAVVTVSELTIANSANAPTTVPGAQIQFSTRVENTGATPYTDIVIDASFAGAVDDGTYNGDATASVGTLALIPGIASIRWTGNLGVGEVLVVTGSFTVNNPVTGNRIMTSVVSSAVPGNNCPAGGTDPACTATVTVLVPALAVLKTADTATVVPGGTVGYTITVTNTGETPYTGATVADSLAGLLLDATYNGDADADVGVVSYADPVITWTGDLAIGATATISYTVTADDPQTGGRVLSNVVTSSTPGSNCPAGGSDPDCAATVSVLLPALSIAKHADSATTTPGSTLGYTITVTNSGQTPYTGASLTDDLTEVLDDASYQTAAATVGVVSYTDPVLTWTGDLEVGASAVITYSVAIDSPATGDQILTNAVSSTTVGGNCPPAGTDPACAVTVTVLIPALSITNVADVTTAVPGQVIRRTGTITNIGPTAYTGIQINSSLLGIIDDARPNGDQVASSGTLSVVGPNVTWTGDIPVGGVVTITGTVTVNNPDLGDRVITNTVTTTAPGSNCPPASPGPACTLTVNVLVPGLTIVKTADSPNTTPGDTVTYTVTATNTGETPYVDTTVTDSLSGLLANATYNADATAATGTLLYTAPNLVWRGDLPVGAAVEISYTVTVNGAQTGGRILNNVVTSAAQGSNCPVGGTDPRCAATVAILIPGLSIAKTADTVTAAVGDQVTYTVTVANTGQTPYTGATFDDLLSEVLDEADFNDDAEATVGTVSYDAPVLTWTGDLPVGVTAVITYSVTVDFPASGDTTLVNTVTSDTVGANCPGGPACEVTVNVLVPELIITKTANTAEVVAGGVVQYSVLITNAGQTPYTGATVTDSLAGVLDDASYNADATTTTGTVSYAASNLTWTGDLVVGATAAIVYTVTVNQPVTGDGLVVNSVSSSVLGNNCPAGNDDLRCVTETSVVGQFLTLTSLIPGFAIGVHPDSVIVVEDAVTMTVTTNSPTGYVVAVQALVPAFVPADPDNPYTIPIENLRVRGSGTQVFQPLSAVTPVIVHRQSTPSAPGGDAISSDYQAVIPMSTVADSYSATLEYVAITQ</sequence>
<dbReference type="InterPro" id="IPR057687">
    <property type="entry name" value="DUF7927"/>
</dbReference>
<dbReference type="Gene3D" id="2.60.40.10">
    <property type="entry name" value="Immunoglobulins"/>
    <property type="match status" value="8"/>
</dbReference>
<dbReference type="GO" id="GO:0004553">
    <property type="term" value="F:hydrolase activity, hydrolyzing O-glycosyl compounds"/>
    <property type="evidence" value="ECO:0007669"/>
    <property type="project" value="InterPro"/>
</dbReference>
<dbReference type="SUPFAM" id="SSF49899">
    <property type="entry name" value="Concanavalin A-like lectins/glucanases"/>
    <property type="match status" value="1"/>
</dbReference>
<dbReference type="SUPFAM" id="SSF49313">
    <property type="entry name" value="Cadherin-like"/>
    <property type="match status" value="3"/>
</dbReference>
<dbReference type="GO" id="GO:0005509">
    <property type="term" value="F:calcium ion binding"/>
    <property type="evidence" value="ECO:0007669"/>
    <property type="project" value="InterPro"/>
</dbReference>
<feature type="domain" description="Fibronectin type-III" evidence="4">
    <location>
        <begin position="661"/>
        <end position="757"/>
    </location>
</feature>
<keyword evidence="1" id="KW-0326">Glycosidase</keyword>
<feature type="chain" id="PRO_5037288276" evidence="3">
    <location>
        <begin position="17"/>
        <end position="3867"/>
    </location>
</feature>
<dbReference type="NCBIfam" id="TIGR01451">
    <property type="entry name" value="B_ant_repeat"/>
    <property type="match status" value="14"/>
</dbReference>
<dbReference type="EMBL" id="JADBEB010000001">
    <property type="protein sequence ID" value="MBE1484741.1"/>
    <property type="molecule type" value="Genomic_DNA"/>
</dbReference>
<organism evidence="5 6">
    <name type="scientific">Plantactinospora soyae</name>
    <dbReference type="NCBI Taxonomy" id="1544732"/>
    <lineage>
        <taxon>Bacteria</taxon>
        <taxon>Bacillati</taxon>
        <taxon>Actinomycetota</taxon>
        <taxon>Actinomycetes</taxon>
        <taxon>Micromonosporales</taxon>
        <taxon>Micromonosporaceae</taxon>
        <taxon>Plantactinospora</taxon>
    </lineage>
</organism>
<dbReference type="Pfam" id="PF05345">
    <property type="entry name" value="He_PIG"/>
    <property type="match status" value="3"/>
</dbReference>
<dbReference type="InterPro" id="IPR012291">
    <property type="entry name" value="CBM2_carb-bd_dom_sf"/>
</dbReference>
<keyword evidence="2" id="KW-0119">Carbohydrate metabolism</keyword>